<feature type="compositionally biased region" description="Basic and acidic residues" evidence="10">
    <location>
        <begin position="126"/>
        <end position="165"/>
    </location>
</feature>
<keyword evidence="13" id="KW-1185">Reference proteome</keyword>
<reference evidence="12" key="1">
    <citation type="submission" date="2025-08" db="UniProtKB">
        <authorList>
            <consortium name="Ensembl"/>
        </authorList>
    </citation>
    <scope>IDENTIFICATION</scope>
</reference>
<name>A0A3Q3M6M0_9TELE</name>
<evidence type="ECO:0000256" key="9">
    <source>
        <dbReference type="RuleBase" id="RU000682"/>
    </source>
</evidence>
<feature type="region of interest" description="Disordered" evidence="10">
    <location>
        <begin position="123"/>
        <end position="172"/>
    </location>
</feature>
<evidence type="ECO:0000259" key="11">
    <source>
        <dbReference type="PROSITE" id="PS50071"/>
    </source>
</evidence>
<dbReference type="Pfam" id="PF00046">
    <property type="entry name" value="Homeodomain"/>
    <property type="match status" value="2"/>
</dbReference>
<keyword evidence="6 8" id="KW-0539">Nucleus</keyword>
<dbReference type="OrthoDB" id="6159439at2759"/>
<evidence type="ECO:0000256" key="1">
    <source>
        <dbReference type="ARBA" id="ARBA00004123"/>
    </source>
</evidence>
<dbReference type="PROSITE" id="PS50071">
    <property type="entry name" value="HOMEOBOX_2"/>
    <property type="match status" value="2"/>
</dbReference>
<dbReference type="PANTHER" id="PTHR15467:SF4">
    <property type="entry name" value="ZINC FINGERS AND HOMEOBOXES PROTEIN 1"/>
    <property type="match status" value="1"/>
</dbReference>
<evidence type="ECO:0000256" key="6">
    <source>
        <dbReference type="ARBA" id="ARBA00023242"/>
    </source>
</evidence>
<dbReference type="Gene3D" id="1.10.10.60">
    <property type="entry name" value="Homeodomain-like"/>
    <property type="match status" value="2"/>
</dbReference>
<dbReference type="PANTHER" id="PTHR15467">
    <property type="entry name" value="ZINC-FINGERS AND HOMEOBOXES RELATED"/>
    <property type="match status" value="1"/>
</dbReference>
<proteinExistence type="predicted"/>
<dbReference type="Proteomes" id="UP000261640">
    <property type="component" value="Unplaced"/>
</dbReference>
<dbReference type="STRING" id="205130.ENSMAMP00000022703"/>
<feature type="DNA-binding region" description="Homeobox" evidence="8">
    <location>
        <begin position="68"/>
        <end position="110"/>
    </location>
</feature>
<evidence type="ECO:0000256" key="4">
    <source>
        <dbReference type="ARBA" id="ARBA00023125"/>
    </source>
</evidence>
<feature type="DNA-binding region" description="Homeobox" evidence="8">
    <location>
        <begin position="322"/>
        <end position="371"/>
    </location>
</feature>
<sequence length="414" mass="47586">MQVDDGGLPEPRQKTPDALEETNIAPMTFSLNHNSSVCLPVVSDNRRLIWVHSNQIDLQLDVAADLDKAFSVFPYLTQKQTAALAQRWSLHPDQVKVWFMVQRLRYGISWDCEDIQEVRRRVRSSQGKEELHNRIGEELQESRSQKPKQKEFKVSGGKMGEKAGDESANEARMAENVRATECSESIMRMEQQMKKVMDRKIGVEVEEVSNTHKKQKMTTLTGKIGKKKMKQMLMDEGVVKKPEIELKNYESERERETSIQSETLSTTKKNVNTDKMLLAIHQLLAEKKAVESSARFTPRQDSHVVDACTLPVQTPYHTKTESQLAMMKAAFSHCQYPDRNGYNQLAVVTGIPRYMLVQWFSDMRYYIKKGKPRWMNHEQYSQALATIKYRQRLTTVAKVIPTQGASEEILEDDA</sequence>
<dbReference type="InParanoid" id="A0A3Q3M6M0"/>
<dbReference type="Ensembl" id="ENSMAMT00000023283.2">
    <property type="protein sequence ID" value="ENSMAMP00000022703.1"/>
    <property type="gene ID" value="ENSMAMG00000015273.2"/>
</dbReference>
<dbReference type="InterPro" id="IPR001356">
    <property type="entry name" value="HD"/>
</dbReference>
<dbReference type="GO" id="GO:0005634">
    <property type="term" value="C:nucleus"/>
    <property type="evidence" value="ECO:0007669"/>
    <property type="project" value="UniProtKB-SubCell"/>
</dbReference>
<evidence type="ECO:0000256" key="10">
    <source>
        <dbReference type="SAM" id="MobiDB-lite"/>
    </source>
</evidence>
<dbReference type="RefSeq" id="XP_026149072.1">
    <property type="nucleotide sequence ID" value="XM_026293287.1"/>
</dbReference>
<dbReference type="GeneID" id="113122177"/>
<evidence type="ECO:0000256" key="2">
    <source>
        <dbReference type="ARBA" id="ARBA00022499"/>
    </source>
</evidence>
<evidence type="ECO:0000256" key="5">
    <source>
        <dbReference type="ARBA" id="ARBA00023155"/>
    </source>
</evidence>
<keyword evidence="3" id="KW-0832">Ubl conjugation</keyword>
<evidence type="ECO:0000256" key="8">
    <source>
        <dbReference type="PROSITE-ProRule" id="PRU00108"/>
    </source>
</evidence>
<keyword evidence="2" id="KW-1017">Isopeptide bond</keyword>
<evidence type="ECO:0000256" key="7">
    <source>
        <dbReference type="ARBA" id="ARBA00040117"/>
    </source>
</evidence>
<comment type="subcellular location">
    <subcellularLocation>
        <location evidence="1 8 9">Nucleus</location>
    </subcellularLocation>
</comment>
<feature type="domain" description="Homeobox" evidence="11">
    <location>
        <begin position="320"/>
        <end position="370"/>
    </location>
</feature>
<dbReference type="SMART" id="SM00389">
    <property type="entry name" value="HOX"/>
    <property type="match status" value="2"/>
</dbReference>
<dbReference type="AlphaFoldDB" id="A0A3Q3M6M0"/>
<dbReference type="GeneTree" id="ENSGT00940000176132"/>
<protein>
    <recommendedName>
        <fullName evidence="7">Zinc fingers and homeoboxes protein 1</fullName>
    </recommendedName>
</protein>
<dbReference type="CDD" id="cd00086">
    <property type="entry name" value="homeodomain"/>
    <property type="match status" value="2"/>
</dbReference>
<dbReference type="GO" id="GO:0000981">
    <property type="term" value="F:DNA-binding transcription factor activity, RNA polymerase II-specific"/>
    <property type="evidence" value="ECO:0007669"/>
    <property type="project" value="TreeGrafter"/>
</dbReference>
<accession>A0A3Q3M6M0</accession>
<organism evidence="12 13">
    <name type="scientific">Mastacembelus armatus</name>
    <name type="common">zig-zag eel</name>
    <dbReference type="NCBI Taxonomy" id="205130"/>
    <lineage>
        <taxon>Eukaryota</taxon>
        <taxon>Metazoa</taxon>
        <taxon>Chordata</taxon>
        <taxon>Craniata</taxon>
        <taxon>Vertebrata</taxon>
        <taxon>Euteleostomi</taxon>
        <taxon>Actinopterygii</taxon>
        <taxon>Neopterygii</taxon>
        <taxon>Teleostei</taxon>
        <taxon>Neoteleostei</taxon>
        <taxon>Acanthomorphata</taxon>
        <taxon>Anabantaria</taxon>
        <taxon>Synbranchiformes</taxon>
        <taxon>Mastacembelidae</taxon>
        <taxon>Mastacembelus</taxon>
    </lineage>
</organism>
<feature type="domain" description="Homeobox" evidence="11">
    <location>
        <begin position="66"/>
        <end position="109"/>
    </location>
</feature>
<evidence type="ECO:0000313" key="13">
    <source>
        <dbReference type="Proteomes" id="UP000261640"/>
    </source>
</evidence>
<dbReference type="SUPFAM" id="SSF46689">
    <property type="entry name" value="Homeodomain-like"/>
    <property type="match status" value="2"/>
</dbReference>
<dbReference type="InterPro" id="IPR009057">
    <property type="entry name" value="Homeodomain-like_sf"/>
</dbReference>
<keyword evidence="4 8" id="KW-0238">DNA-binding</keyword>
<evidence type="ECO:0000313" key="12">
    <source>
        <dbReference type="Ensembl" id="ENSMAMP00000022703.1"/>
    </source>
</evidence>
<keyword evidence="5 8" id="KW-0371">Homeobox</keyword>
<dbReference type="GO" id="GO:0003677">
    <property type="term" value="F:DNA binding"/>
    <property type="evidence" value="ECO:0007669"/>
    <property type="project" value="UniProtKB-UniRule"/>
</dbReference>
<reference evidence="12" key="2">
    <citation type="submission" date="2025-09" db="UniProtKB">
        <authorList>
            <consortium name="Ensembl"/>
        </authorList>
    </citation>
    <scope>IDENTIFICATION</scope>
</reference>
<evidence type="ECO:0000256" key="3">
    <source>
        <dbReference type="ARBA" id="ARBA00022843"/>
    </source>
</evidence>